<feature type="region of interest" description="Disordered" evidence="1">
    <location>
        <begin position="1"/>
        <end position="173"/>
    </location>
</feature>
<evidence type="ECO:0000256" key="1">
    <source>
        <dbReference type="SAM" id="MobiDB-lite"/>
    </source>
</evidence>
<feature type="compositionally biased region" description="Polar residues" evidence="1">
    <location>
        <begin position="227"/>
        <end position="242"/>
    </location>
</feature>
<evidence type="ECO:0000313" key="3">
    <source>
        <dbReference type="Proteomes" id="UP000492821"/>
    </source>
</evidence>
<evidence type="ECO:0000313" key="4">
    <source>
        <dbReference type="WBParaSite" id="Pan_g8493.t1"/>
    </source>
</evidence>
<feature type="region of interest" description="Disordered" evidence="1">
    <location>
        <begin position="198"/>
        <end position="459"/>
    </location>
</feature>
<reference evidence="4" key="2">
    <citation type="submission" date="2020-10" db="UniProtKB">
        <authorList>
            <consortium name="WormBaseParasite"/>
        </authorList>
    </citation>
    <scope>IDENTIFICATION</scope>
</reference>
<feature type="compositionally biased region" description="Low complexity" evidence="1">
    <location>
        <begin position="664"/>
        <end position="686"/>
    </location>
</feature>
<feature type="compositionally biased region" description="Polar residues" evidence="1">
    <location>
        <begin position="284"/>
        <end position="309"/>
    </location>
</feature>
<feature type="compositionally biased region" description="Basic and acidic residues" evidence="1">
    <location>
        <begin position="1363"/>
        <end position="1372"/>
    </location>
</feature>
<feature type="compositionally biased region" description="Pro residues" evidence="1">
    <location>
        <begin position="395"/>
        <end position="408"/>
    </location>
</feature>
<reference evidence="3" key="1">
    <citation type="journal article" date="2013" name="Genetics">
        <title>The draft genome and transcriptome of Panagrellus redivivus are shaped by the harsh demands of a free-living lifestyle.</title>
        <authorList>
            <person name="Srinivasan J."/>
            <person name="Dillman A.R."/>
            <person name="Macchietto M.G."/>
            <person name="Heikkinen L."/>
            <person name="Lakso M."/>
            <person name="Fracchia K.M."/>
            <person name="Antoshechkin I."/>
            <person name="Mortazavi A."/>
            <person name="Wong G."/>
            <person name="Sternberg P.W."/>
        </authorList>
    </citation>
    <scope>NUCLEOTIDE SEQUENCE [LARGE SCALE GENOMIC DNA]</scope>
    <source>
        <strain evidence="3">MT8872</strain>
    </source>
</reference>
<feature type="region of interest" description="Disordered" evidence="1">
    <location>
        <begin position="876"/>
        <end position="904"/>
    </location>
</feature>
<feature type="compositionally biased region" description="Low complexity" evidence="1">
    <location>
        <begin position="731"/>
        <end position="748"/>
    </location>
</feature>
<sequence length="1459" mass="157376">MSDTLLSGRKRRESHKPKTFSPEPSGPPTASKKGTPKNGPKTVTPKSAKAPKKGPPTTPIDLEPGPSSPAVIPEDSKKNGSQKTPKSKKKTPTQSKATPLPIASTPVVLDDAPSSSSSIPASKAKSKSKSPTKDKPKLLIDVSPKKPPNLPGLKAPKSNEAGPSTSSAPTRPRAFLSLKRTTYNSHSDDELFPLKVEVPKKGEESREVDVHAGPSVSKMENVDPTVSIVSEANSTASDASPNVTTAETREPEPEPSTSTVEPAAVKMPENIPEGLSSIFKMDSESTPTSAETSFNSPAPSKLTPSTSKATPPAHSISLRTGRERKAPPSKDYDPTSGSSHRRDSISSSSFISPKVPKKPSKPKSSSTTPNKSTTAEAAPTEVSTPAPALPTIVPVLPPIAPVLPPPEPQTIELQPITDPEKRPKLTLRIPKGIRSGSGRSTPATPAAAPSDSGRNTPADIVSKLVSSIMASANAEAQPKVPPIKLNLSKLASGGSRPVTPAVFNLKSSASSPKIPSRPLTPQDVGSLISLATTSRSGRIRKPPPSKEYPGHIDQPISAPPKRRESKTPMYAAPSASMFNFPEFAIQPASTSMNLPSTNPPPTVSIPLLSAPAMSRSDYAVNFNNATSSMFGYHSPMMALNPTPAPTPVSLQPPTYLPQPSVFNPPTFAAPSTSASTAPKPAPSTSTVSYHRPTSLAENIFNRPSRNKSKGVADLAPSLMPRDMQKRASITAAPSSSSYAPANYYQQQPGPSSAYQIPASAGTASHMFKYEDDYTNGYGYDTGRPLANQKRRATAPTRGPAKKAKVVAFDSSGESLDTSDLNIDRTIIDYGDDAIEYLSRLHKHIAKSLKHYEDDYEENFFLREILTTTVLTEDYDDSEDDDILDVGSPDPVLPPRSLDAPPPEHNRASAKLVRQLIELLPRVERKTLVEMKEVAEAMVAQFDIRGKALLDLGAVISDQYTMEIAIAGRSDSMALFHAHSLQNATKFRNIIFLHFSVEFMEAHAWLLQNLDEYQLGSYLTLLKYLRPAGTTLSDLFVQKAVDSIAVTNEIMGKIVVERARDPYIRMLTQLTRRLKKPNVYVVLVYPGITFDDDTISPIYHAHEQIFLGLSSMGAVVEKLAINDPFPMDKNPNMNQASDYAVEYVRNKLKDIINRRPGDRIFVAAWGLPCLFVHEAVLDVSGITGLIDLAIPMMSPHGHRGIVGDKMLRTYCPTLLIIGEEAENAVVADVVDCLENFVAQAGLIIVGAADESLIVDVETLTRYGLTQACINRLIIHHIMDFIDIIIENTQNEFHTKKLTLPYPFISTADYGAHVMRDDKDVDPVLTFEEDLKAISAELKLLEPKSPPPTPSIEPGSSTAPPLTNGHEHDAEKLSDGVSKYFNSVKQETTGRQNSNEPSRDDTPAETAANGPTGDAPKTTNEANDGSELPLVRPRVDEEMEQENRRAAAALLALSDSDNDPF</sequence>
<feature type="region of interest" description="Disordered" evidence="1">
    <location>
        <begin position="649"/>
        <end position="757"/>
    </location>
</feature>
<feature type="domain" description="KANSL3 helical" evidence="2">
    <location>
        <begin position="903"/>
        <end position="1060"/>
    </location>
</feature>
<feature type="compositionally biased region" description="Low complexity" evidence="1">
    <location>
        <begin position="384"/>
        <end position="394"/>
    </location>
</feature>
<keyword evidence="3" id="KW-1185">Reference proteome</keyword>
<name>A0A7E4WB56_PANRE</name>
<dbReference type="InterPro" id="IPR056519">
    <property type="entry name" value="KANSL3_1st"/>
</dbReference>
<proteinExistence type="predicted"/>
<protein>
    <submittedName>
        <fullName evidence="4">Flocculation protein FLO11-like</fullName>
    </submittedName>
</protein>
<organism evidence="3 4">
    <name type="scientific">Panagrellus redivivus</name>
    <name type="common">Microworm</name>
    <dbReference type="NCBI Taxonomy" id="6233"/>
    <lineage>
        <taxon>Eukaryota</taxon>
        <taxon>Metazoa</taxon>
        <taxon>Ecdysozoa</taxon>
        <taxon>Nematoda</taxon>
        <taxon>Chromadorea</taxon>
        <taxon>Rhabditida</taxon>
        <taxon>Tylenchina</taxon>
        <taxon>Panagrolaimomorpha</taxon>
        <taxon>Panagrolaimoidea</taxon>
        <taxon>Panagrolaimidae</taxon>
        <taxon>Panagrellus</taxon>
    </lineage>
</organism>
<feature type="compositionally biased region" description="Basic and acidic residues" evidence="1">
    <location>
        <begin position="320"/>
        <end position="333"/>
    </location>
</feature>
<dbReference type="Pfam" id="PF23154">
    <property type="entry name" value="KANSL3_1st"/>
    <property type="match status" value="1"/>
</dbReference>
<feature type="compositionally biased region" description="Basic residues" evidence="1">
    <location>
        <begin position="8"/>
        <end position="18"/>
    </location>
</feature>
<feature type="compositionally biased region" description="Low complexity" evidence="1">
    <location>
        <begin position="110"/>
        <end position="123"/>
    </location>
</feature>
<feature type="compositionally biased region" description="Low complexity" evidence="1">
    <location>
        <begin position="362"/>
        <end position="374"/>
    </location>
</feature>
<dbReference type="GO" id="GO:0044545">
    <property type="term" value="C:NSL complex"/>
    <property type="evidence" value="ECO:0007669"/>
    <property type="project" value="TreeGrafter"/>
</dbReference>
<accession>A0A7E4WB56</accession>
<dbReference type="InterPro" id="IPR026555">
    <property type="entry name" value="NSL3/Tex30"/>
</dbReference>
<dbReference type="Proteomes" id="UP000492821">
    <property type="component" value="Unassembled WGS sequence"/>
</dbReference>
<dbReference type="WBParaSite" id="Pan_g8493.t1">
    <property type="protein sequence ID" value="Pan_g8493.t1"/>
    <property type="gene ID" value="Pan_g8493"/>
</dbReference>
<dbReference type="PANTHER" id="PTHR13136:SF16">
    <property type="entry name" value="KAT8 REGULATORY NSL COMPLEX SUBUNIT 3"/>
    <property type="match status" value="1"/>
</dbReference>
<feature type="compositionally biased region" description="Low complexity" evidence="1">
    <location>
        <begin position="345"/>
        <end position="354"/>
    </location>
</feature>
<feature type="compositionally biased region" description="Basic and acidic residues" evidence="1">
    <location>
        <begin position="198"/>
        <end position="210"/>
    </location>
</feature>
<dbReference type="PANTHER" id="PTHR13136">
    <property type="entry name" value="TESTIS DEVELOPMENT PROTEIN PRTD"/>
    <property type="match status" value="1"/>
</dbReference>
<feature type="region of interest" description="Disordered" evidence="1">
    <location>
        <begin position="488"/>
        <end position="567"/>
    </location>
</feature>
<evidence type="ECO:0000259" key="2">
    <source>
        <dbReference type="Pfam" id="PF23154"/>
    </source>
</evidence>
<feature type="region of interest" description="Disordered" evidence="1">
    <location>
        <begin position="1337"/>
        <end position="1429"/>
    </location>
</feature>
<dbReference type="GO" id="GO:0045944">
    <property type="term" value="P:positive regulation of transcription by RNA polymerase II"/>
    <property type="evidence" value="ECO:0007669"/>
    <property type="project" value="TreeGrafter"/>
</dbReference>
<feature type="compositionally biased region" description="Polar residues" evidence="1">
    <location>
        <begin position="1378"/>
        <end position="1394"/>
    </location>
</feature>